<dbReference type="STRING" id="554065.E1ZNN0"/>
<sequence length="705" mass="75917">MHACTQQQFSAVPAACWQSRQQQQPALAFRRSAAVGGGSSGALAAAAPRAAPCAAARSPRSTQPCRAVAAPEREAPRAAAPSGKPPMKVVIAGAGIGGLVLAVGLLKRGFDVTVLERDMTAIRGEGKYRGPIQIQSNALGALEALDEGVAQRVFEEGCITGDRINGLCDGVTGDWYIKFDTFHPAVDMGLPVTRVISRITLQEILADACREIAGEDVIQNSVNIVDYEQGVDPATGKKIATAIADDGRRFSGDLLVGADGIWSKVRRKMLGDSQPNYSEYTCYTGISDFTPADIDTVGYRVFLGNGKYFVSSDVGGGKMQWYGFHKEPANGTDPPGARKQRLMEIFGSWTHKVTDLLKATPEEAIMRRDIYDRAPIFKWADGRVALLGDSAHAMQPNLGQGGCMAIEDAYQLVLDLCREADEVDKEAAAGPRRDIDVEGVLNGYMMKRVVRAASIHGMAGMAAYMASTYKAYLGEGLGPLEWITKFKIPHPGRVVGQVIMKATMPGTMSRVLGGYRKSLAQSDRVPVCHLADQPRGFPESLFPLYMEDDDALLRASHAYWVLTPVTDGSSASPEALHLEFEAAKHQSPVISREGVTVGTGAGCDMVLTAPTVSEQHARLHQCEAGDYHVTDLDSQLGTWVNSRRLPARVPQRLRPDDVVSFGAPGQGSLDFKVCMFHNSLLESGGRHGSYDRRRAAEPQVALSGK</sequence>
<evidence type="ECO:0000256" key="4">
    <source>
        <dbReference type="ARBA" id="ARBA00005134"/>
    </source>
</evidence>
<dbReference type="SUPFAM" id="SSF51905">
    <property type="entry name" value="FAD/NAD(P)-binding domain"/>
    <property type="match status" value="1"/>
</dbReference>
<dbReference type="GO" id="GO:0009688">
    <property type="term" value="P:abscisic acid biosynthetic process"/>
    <property type="evidence" value="ECO:0007669"/>
    <property type="project" value="UniProtKB-UniPathway"/>
</dbReference>
<evidence type="ECO:0000256" key="3">
    <source>
        <dbReference type="ARBA" id="ARBA00004972"/>
    </source>
</evidence>
<dbReference type="AlphaFoldDB" id="E1ZNN0"/>
<evidence type="ECO:0000256" key="6">
    <source>
        <dbReference type="ARBA" id="ARBA00015103"/>
    </source>
</evidence>
<dbReference type="EMBL" id="GL433855">
    <property type="protein sequence ID" value="EFN52633.1"/>
    <property type="molecule type" value="Genomic_DNA"/>
</dbReference>
<keyword evidence="11" id="KW-0937">Abscisic acid biosynthesis</keyword>
<dbReference type="GO" id="GO:0052662">
    <property type="term" value="F:zeaxanthin epoxidase activity"/>
    <property type="evidence" value="ECO:0007669"/>
    <property type="project" value="UniProtKB-EC"/>
</dbReference>
<keyword evidence="13" id="KW-0560">Oxidoreductase</keyword>
<keyword evidence="17" id="KW-1185">Reference proteome</keyword>
<evidence type="ECO:0000256" key="11">
    <source>
        <dbReference type="ARBA" id="ARBA00022865"/>
    </source>
</evidence>
<dbReference type="CDD" id="cd00060">
    <property type="entry name" value="FHA"/>
    <property type="match status" value="1"/>
</dbReference>
<dbReference type="PRINTS" id="PR00420">
    <property type="entry name" value="RNGMNOXGNASE"/>
</dbReference>
<feature type="compositionally biased region" description="Basic and acidic residues" evidence="14">
    <location>
        <begin position="684"/>
        <end position="696"/>
    </location>
</feature>
<evidence type="ECO:0000259" key="15">
    <source>
        <dbReference type="PROSITE" id="PS50006"/>
    </source>
</evidence>
<dbReference type="RefSeq" id="XP_005844735.1">
    <property type="nucleotide sequence ID" value="XM_005844673.1"/>
</dbReference>
<comment type="subcellular location">
    <subcellularLocation>
        <location evidence="2">Plastid</location>
        <location evidence="2">Chloroplast</location>
    </subcellularLocation>
</comment>
<dbReference type="InterPro" id="IPR002938">
    <property type="entry name" value="FAD-bd"/>
</dbReference>
<protein>
    <recommendedName>
        <fullName evidence="6">Zeaxanthin epoxidase, chloroplastic</fullName>
        <ecNumber evidence="5">1.14.15.21</ecNumber>
    </recommendedName>
</protein>
<dbReference type="EC" id="1.14.15.21" evidence="5"/>
<comment type="pathway">
    <text evidence="3">Hormone biosynthesis.</text>
</comment>
<evidence type="ECO:0000256" key="7">
    <source>
        <dbReference type="ARBA" id="ARBA00022528"/>
    </source>
</evidence>
<evidence type="ECO:0000313" key="16">
    <source>
        <dbReference type="EMBL" id="EFN52633.1"/>
    </source>
</evidence>
<evidence type="ECO:0000256" key="13">
    <source>
        <dbReference type="ARBA" id="ARBA00023002"/>
    </source>
</evidence>
<keyword evidence="12" id="KW-0809">Transit peptide</keyword>
<evidence type="ECO:0000256" key="9">
    <source>
        <dbReference type="ARBA" id="ARBA00022640"/>
    </source>
</evidence>
<evidence type="ECO:0000256" key="5">
    <source>
        <dbReference type="ARBA" id="ARBA00012097"/>
    </source>
</evidence>
<dbReference type="KEGG" id="cvr:CHLNCDRAFT_138731"/>
<proteinExistence type="predicted"/>
<dbReference type="Proteomes" id="UP000008141">
    <property type="component" value="Unassembled WGS sequence"/>
</dbReference>
<evidence type="ECO:0000256" key="2">
    <source>
        <dbReference type="ARBA" id="ARBA00004229"/>
    </source>
</evidence>
<dbReference type="Pfam" id="PF00498">
    <property type="entry name" value="FHA"/>
    <property type="match status" value="1"/>
</dbReference>
<keyword evidence="8" id="KW-0285">Flavoprotein</keyword>
<dbReference type="PANTHER" id="PTHR46496">
    <property type="match status" value="1"/>
</dbReference>
<evidence type="ECO:0000256" key="14">
    <source>
        <dbReference type="SAM" id="MobiDB-lite"/>
    </source>
</evidence>
<accession>E1ZNN0</accession>
<dbReference type="PROSITE" id="PS50006">
    <property type="entry name" value="FHA_DOMAIN"/>
    <property type="match status" value="1"/>
</dbReference>
<dbReference type="OMA" id="IIMNASN"/>
<dbReference type="UniPathway" id="UPA00090"/>
<reference evidence="16 17" key="1">
    <citation type="journal article" date="2010" name="Plant Cell">
        <title>The Chlorella variabilis NC64A genome reveals adaptation to photosymbiosis, coevolution with viruses, and cryptic sex.</title>
        <authorList>
            <person name="Blanc G."/>
            <person name="Duncan G."/>
            <person name="Agarkova I."/>
            <person name="Borodovsky M."/>
            <person name="Gurnon J."/>
            <person name="Kuo A."/>
            <person name="Lindquist E."/>
            <person name="Lucas S."/>
            <person name="Pangilinan J."/>
            <person name="Polle J."/>
            <person name="Salamov A."/>
            <person name="Terry A."/>
            <person name="Yamada T."/>
            <person name="Dunigan D.D."/>
            <person name="Grigoriev I.V."/>
            <person name="Claverie J.M."/>
            <person name="Van Etten J.L."/>
        </authorList>
    </citation>
    <scope>NUCLEOTIDE SEQUENCE [LARGE SCALE GENOMIC DNA]</scope>
    <source>
        <strain evidence="16 17">NC64A</strain>
    </source>
</reference>
<gene>
    <name evidence="16" type="primary">ZEP</name>
    <name evidence="16" type="ORF">CHLNCDRAFT_138731</name>
</gene>
<evidence type="ECO:0000256" key="10">
    <source>
        <dbReference type="ARBA" id="ARBA00022827"/>
    </source>
</evidence>
<comment type="cofactor">
    <cofactor evidence="1">
        <name>FAD</name>
        <dbReference type="ChEBI" id="CHEBI:57692"/>
    </cofactor>
</comment>
<keyword evidence="7" id="KW-0150">Chloroplast</keyword>
<dbReference type="GeneID" id="17352144"/>
<evidence type="ECO:0000256" key="8">
    <source>
        <dbReference type="ARBA" id="ARBA00022630"/>
    </source>
</evidence>
<dbReference type="eggNOG" id="KOG2614">
    <property type="taxonomic scope" value="Eukaryota"/>
</dbReference>
<keyword evidence="9" id="KW-0934">Plastid</keyword>
<dbReference type="GO" id="GO:0071949">
    <property type="term" value="F:FAD binding"/>
    <property type="evidence" value="ECO:0007669"/>
    <property type="project" value="InterPro"/>
</dbReference>
<dbReference type="PANTHER" id="PTHR46496:SF1">
    <property type="entry name" value="ZEAXANTHIN EPOXIDASE, CHLOROPLASTIC"/>
    <property type="match status" value="1"/>
</dbReference>
<dbReference type="Gene3D" id="2.60.200.20">
    <property type="match status" value="1"/>
</dbReference>
<name>E1ZNN0_CHLVA</name>
<dbReference type="InterPro" id="IPR036188">
    <property type="entry name" value="FAD/NAD-bd_sf"/>
</dbReference>
<dbReference type="InterPro" id="IPR008984">
    <property type="entry name" value="SMAD_FHA_dom_sf"/>
</dbReference>
<dbReference type="InterPro" id="IPR000253">
    <property type="entry name" value="FHA_dom"/>
</dbReference>
<dbReference type="InParanoid" id="E1ZNN0"/>
<organism evidence="17">
    <name type="scientific">Chlorella variabilis</name>
    <name type="common">Green alga</name>
    <dbReference type="NCBI Taxonomy" id="554065"/>
    <lineage>
        <taxon>Eukaryota</taxon>
        <taxon>Viridiplantae</taxon>
        <taxon>Chlorophyta</taxon>
        <taxon>core chlorophytes</taxon>
        <taxon>Trebouxiophyceae</taxon>
        <taxon>Chlorellales</taxon>
        <taxon>Chlorellaceae</taxon>
        <taxon>Chlorella clade</taxon>
        <taxon>Chlorella</taxon>
    </lineage>
</organism>
<dbReference type="SMART" id="SM00240">
    <property type="entry name" value="FHA"/>
    <property type="match status" value="1"/>
</dbReference>
<evidence type="ECO:0000256" key="1">
    <source>
        <dbReference type="ARBA" id="ARBA00001974"/>
    </source>
</evidence>
<dbReference type="Gene3D" id="3.50.50.60">
    <property type="entry name" value="FAD/NAD(P)-binding domain"/>
    <property type="match status" value="1"/>
</dbReference>
<dbReference type="SUPFAM" id="SSF49879">
    <property type="entry name" value="SMAD/FHA domain"/>
    <property type="match status" value="1"/>
</dbReference>
<evidence type="ECO:0000256" key="12">
    <source>
        <dbReference type="ARBA" id="ARBA00022946"/>
    </source>
</evidence>
<dbReference type="OrthoDB" id="655030at2759"/>
<dbReference type="FunCoup" id="E1ZNN0">
    <property type="interactions" value="193"/>
</dbReference>
<evidence type="ECO:0000313" key="17">
    <source>
        <dbReference type="Proteomes" id="UP000008141"/>
    </source>
</evidence>
<comment type="pathway">
    <text evidence="4">Plant hormone biosynthesis; abscisate biosynthesis.</text>
</comment>
<dbReference type="GO" id="GO:0009507">
    <property type="term" value="C:chloroplast"/>
    <property type="evidence" value="ECO:0007669"/>
    <property type="project" value="UniProtKB-SubCell"/>
</dbReference>
<dbReference type="Pfam" id="PF01494">
    <property type="entry name" value="FAD_binding_3"/>
    <property type="match status" value="1"/>
</dbReference>
<feature type="domain" description="FHA" evidence="15">
    <location>
        <begin position="595"/>
        <end position="645"/>
    </location>
</feature>
<feature type="region of interest" description="Disordered" evidence="14">
    <location>
        <begin position="684"/>
        <end position="705"/>
    </location>
</feature>
<keyword evidence="10" id="KW-0274">FAD</keyword>